<evidence type="ECO:0000256" key="8">
    <source>
        <dbReference type="ARBA" id="ARBA00023326"/>
    </source>
</evidence>
<proteinExistence type="inferred from homology"/>
<dbReference type="Proteomes" id="UP001632038">
    <property type="component" value="Unassembled WGS sequence"/>
</dbReference>
<feature type="domain" description="Glycoside hydrolase family 9" evidence="9">
    <location>
        <begin position="47"/>
        <end position="100"/>
    </location>
</feature>
<dbReference type="AlphaFoldDB" id="A0ABD3D8E9"/>
<keyword evidence="5" id="KW-0136">Cellulose degradation</keyword>
<dbReference type="GO" id="GO:0008810">
    <property type="term" value="F:cellulase activity"/>
    <property type="evidence" value="ECO:0007669"/>
    <property type="project" value="UniProtKB-EC"/>
</dbReference>
<gene>
    <name evidence="10" type="ORF">CASFOL_016515</name>
</gene>
<dbReference type="Pfam" id="PF00759">
    <property type="entry name" value="Glyco_hydro_9"/>
    <property type="match status" value="1"/>
</dbReference>
<keyword evidence="6" id="KW-0119">Carbohydrate metabolism</keyword>
<keyword evidence="7" id="KW-0326">Glycosidase</keyword>
<evidence type="ECO:0000256" key="5">
    <source>
        <dbReference type="ARBA" id="ARBA00023001"/>
    </source>
</evidence>
<sequence length="108" mass="11856">MNGLYIGNESEENVVHGRVWRNISGESAPQSSIFAQCRSTHTQSTFHVKMDLTYICTPDNINPNILTGAIVGGPNGKDEFEDVRDKGRTTYTNAAFVGTLAYFAAKQI</sequence>
<evidence type="ECO:0000313" key="10">
    <source>
        <dbReference type="EMBL" id="KAL3638608.1"/>
    </source>
</evidence>
<comment type="caution">
    <text evidence="10">The sequence shown here is derived from an EMBL/GenBank/DDBJ whole genome shotgun (WGS) entry which is preliminary data.</text>
</comment>
<keyword evidence="11" id="KW-1185">Reference proteome</keyword>
<reference evidence="11" key="1">
    <citation type="journal article" date="2024" name="IScience">
        <title>Strigolactones Initiate the Formation of Haustorium-like Structures in Castilleja.</title>
        <authorList>
            <person name="Buerger M."/>
            <person name="Peterson D."/>
            <person name="Chory J."/>
        </authorList>
    </citation>
    <scope>NUCLEOTIDE SEQUENCE [LARGE SCALE GENOMIC DNA]</scope>
</reference>
<evidence type="ECO:0000256" key="3">
    <source>
        <dbReference type="ARBA" id="ARBA00012601"/>
    </source>
</evidence>
<evidence type="ECO:0000256" key="2">
    <source>
        <dbReference type="ARBA" id="ARBA00007072"/>
    </source>
</evidence>
<name>A0ABD3D8E9_9LAMI</name>
<organism evidence="10 11">
    <name type="scientific">Castilleja foliolosa</name>
    <dbReference type="NCBI Taxonomy" id="1961234"/>
    <lineage>
        <taxon>Eukaryota</taxon>
        <taxon>Viridiplantae</taxon>
        <taxon>Streptophyta</taxon>
        <taxon>Embryophyta</taxon>
        <taxon>Tracheophyta</taxon>
        <taxon>Spermatophyta</taxon>
        <taxon>Magnoliopsida</taxon>
        <taxon>eudicotyledons</taxon>
        <taxon>Gunneridae</taxon>
        <taxon>Pentapetalae</taxon>
        <taxon>asterids</taxon>
        <taxon>lamiids</taxon>
        <taxon>Lamiales</taxon>
        <taxon>Orobanchaceae</taxon>
        <taxon>Pedicularideae</taxon>
        <taxon>Castillejinae</taxon>
        <taxon>Castilleja</taxon>
    </lineage>
</organism>
<evidence type="ECO:0000256" key="4">
    <source>
        <dbReference type="ARBA" id="ARBA00022801"/>
    </source>
</evidence>
<evidence type="ECO:0000256" key="6">
    <source>
        <dbReference type="ARBA" id="ARBA00023277"/>
    </source>
</evidence>
<dbReference type="Gene3D" id="1.50.10.10">
    <property type="match status" value="1"/>
</dbReference>
<dbReference type="EC" id="3.2.1.4" evidence="3"/>
<evidence type="ECO:0000259" key="9">
    <source>
        <dbReference type="Pfam" id="PF00759"/>
    </source>
</evidence>
<dbReference type="PANTHER" id="PTHR22298">
    <property type="entry name" value="ENDO-1,4-BETA-GLUCANASE"/>
    <property type="match status" value="1"/>
</dbReference>
<evidence type="ECO:0000256" key="7">
    <source>
        <dbReference type="ARBA" id="ARBA00023295"/>
    </source>
</evidence>
<keyword evidence="8" id="KW-0624">Polysaccharide degradation</keyword>
<dbReference type="SUPFAM" id="SSF48208">
    <property type="entry name" value="Six-hairpin glycosidases"/>
    <property type="match status" value="1"/>
</dbReference>
<keyword evidence="4" id="KW-0378">Hydrolase</keyword>
<accession>A0ABD3D8E9</accession>
<comment type="similarity">
    <text evidence="2">Belongs to the glycosyl hydrolase 9 (cellulase E) family.</text>
</comment>
<dbReference type="InterPro" id="IPR008928">
    <property type="entry name" value="6-hairpin_glycosidase_sf"/>
</dbReference>
<comment type="catalytic activity">
    <reaction evidence="1">
        <text>Endohydrolysis of (1-&gt;4)-beta-D-glucosidic linkages in cellulose, lichenin and cereal beta-D-glucans.</text>
        <dbReference type="EC" id="3.2.1.4"/>
    </reaction>
</comment>
<evidence type="ECO:0000313" key="11">
    <source>
        <dbReference type="Proteomes" id="UP001632038"/>
    </source>
</evidence>
<dbReference type="EMBL" id="JAVIJP010000018">
    <property type="protein sequence ID" value="KAL3638608.1"/>
    <property type="molecule type" value="Genomic_DNA"/>
</dbReference>
<dbReference type="GO" id="GO:0030245">
    <property type="term" value="P:cellulose catabolic process"/>
    <property type="evidence" value="ECO:0007669"/>
    <property type="project" value="UniProtKB-KW"/>
</dbReference>
<protein>
    <recommendedName>
        <fullName evidence="3">cellulase</fullName>
        <ecNumber evidence="3">3.2.1.4</ecNumber>
    </recommendedName>
</protein>
<dbReference type="InterPro" id="IPR001701">
    <property type="entry name" value="Glyco_hydro_9"/>
</dbReference>
<evidence type="ECO:0000256" key="1">
    <source>
        <dbReference type="ARBA" id="ARBA00000966"/>
    </source>
</evidence>
<dbReference type="InterPro" id="IPR012341">
    <property type="entry name" value="6hp_glycosidase-like_sf"/>
</dbReference>